<dbReference type="Pfam" id="PF13181">
    <property type="entry name" value="TPR_8"/>
    <property type="match status" value="2"/>
</dbReference>
<dbReference type="SMART" id="SM00028">
    <property type="entry name" value="TPR"/>
    <property type="match status" value="3"/>
</dbReference>
<evidence type="ECO:0000256" key="1">
    <source>
        <dbReference type="PROSITE-ProRule" id="PRU00339"/>
    </source>
</evidence>
<evidence type="ECO:0000313" key="3">
    <source>
        <dbReference type="Proteomes" id="UP000192223"/>
    </source>
</evidence>
<feature type="compositionally biased region" description="Basic residues" evidence="2">
    <location>
        <begin position="469"/>
        <end position="485"/>
    </location>
</feature>
<dbReference type="AlphaFoldDB" id="A0A7F5R3N0"/>
<feature type="compositionally biased region" description="Basic residues" evidence="2">
    <location>
        <begin position="974"/>
        <end position="983"/>
    </location>
</feature>
<feature type="repeat" description="TPR" evidence="1">
    <location>
        <begin position="304"/>
        <end position="337"/>
    </location>
</feature>
<dbReference type="Proteomes" id="UP000192223">
    <property type="component" value="Unplaced"/>
</dbReference>
<dbReference type="InterPro" id="IPR019734">
    <property type="entry name" value="TPR_rpt"/>
</dbReference>
<dbReference type="Pfam" id="PF00515">
    <property type="entry name" value="TPR_1"/>
    <property type="match status" value="1"/>
</dbReference>
<feature type="repeat" description="TPR" evidence="1">
    <location>
        <begin position="379"/>
        <end position="412"/>
    </location>
</feature>
<feature type="compositionally biased region" description="Low complexity" evidence="2">
    <location>
        <begin position="777"/>
        <end position="792"/>
    </location>
</feature>
<feature type="compositionally biased region" description="Basic and acidic residues" evidence="2">
    <location>
        <begin position="1053"/>
        <end position="1066"/>
    </location>
</feature>
<dbReference type="Gene3D" id="1.25.40.10">
    <property type="entry name" value="Tetratricopeptide repeat domain"/>
    <property type="match status" value="1"/>
</dbReference>
<feature type="compositionally biased region" description="Pro residues" evidence="2">
    <location>
        <begin position="893"/>
        <end position="908"/>
    </location>
</feature>
<feature type="region of interest" description="Disordered" evidence="2">
    <location>
        <begin position="463"/>
        <end position="620"/>
    </location>
</feature>
<proteinExistence type="predicted"/>
<feature type="repeat" description="TPR" evidence="1">
    <location>
        <begin position="338"/>
        <end position="371"/>
    </location>
</feature>
<feature type="compositionally biased region" description="Basic and acidic residues" evidence="2">
    <location>
        <begin position="749"/>
        <end position="760"/>
    </location>
</feature>
<feature type="compositionally biased region" description="Basic and acidic residues" evidence="2">
    <location>
        <begin position="636"/>
        <end position="648"/>
    </location>
</feature>
<feature type="compositionally biased region" description="Polar residues" evidence="2">
    <location>
        <begin position="554"/>
        <end position="568"/>
    </location>
</feature>
<feature type="region of interest" description="Disordered" evidence="2">
    <location>
        <begin position="749"/>
        <end position="1205"/>
    </location>
</feature>
<protein>
    <submittedName>
        <fullName evidence="4">Tetratricopeptide repeat protein 14 homolog</fullName>
    </submittedName>
</protein>
<feature type="compositionally biased region" description="Basic and acidic residues" evidence="2">
    <location>
        <begin position="1157"/>
        <end position="1196"/>
    </location>
</feature>
<dbReference type="GeneID" id="108740702"/>
<dbReference type="RefSeq" id="XP_025829849.1">
    <property type="nucleotide sequence ID" value="XM_025974064.1"/>
</dbReference>
<dbReference type="OrthoDB" id="1914839at2759"/>
<dbReference type="InParanoid" id="A0A7F5R3N0"/>
<feature type="region of interest" description="Disordered" evidence="2">
    <location>
        <begin position="636"/>
        <end position="677"/>
    </location>
</feature>
<feature type="compositionally biased region" description="Basic residues" evidence="2">
    <location>
        <begin position="649"/>
        <end position="674"/>
    </location>
</feature>
<dbReference type="SUPFAM" id="SSF48452">
    <property type="entry name" value="TPR-like"/>
    <property type="match status" value="1"/>
</dbReference>
<feature type="compositionally biased region" description="Basic and acidic residues" evidence="2">
    <location>
        <begin position="608"/>
        <end position="620"/>
    </location>
</feature>
<organism evidence="3 4">
    <name type="scientific">Agrilus planipennis</name>
    <name type="common">Emerald ash borer</name>
    <name type="synonym">Agrilus marcopoli</name>
    <dbReference type="NCBI Taxonomy" id="224129"/>
    <lineage>
        <taxon>Eukaryota</taxon>
        <taxon>Metazoa</taxon>
        <taxon>Ecdysozoa</taxon>
        <taxon>Arthropoda</taxon>
        <taxon>Hexapoda</taxon>
        <taxon>Insecta</taxon>
        <taxon>Pterygota</taxon>
        <taxon>Neoptera</taxon>
        <taxon>Endopterygota</taxon>
        <taxon>Coleoptera</taxon>
        <taxon>Polyphaga</taxon>
        <taxon>Elateriformia</taxon>
        <taxon>Buprestoidea</taxon>
        <taxon>Buprestidae</taxon>
        <taxon>Agrilinae</taxon>
        <taxon>Agrilus</taxon>
    </lineage>
</organism>
<keyword evidence="1" id="KW-0802">TPR repeat</keyword>
<feature type="region of interest" description="Disordered" evidence="2">
    <location>
        <begin position="1212"/>
        <end position="1231"/>
    </location>
</feature>
<name>A0A7F5R3N0_AGRPL</name>
<feature type="compositionally biased region" description="Basic and acidic residues" evidence="2">
    <location>
        <begin position="1087"/>
        <end position="1148"/>
    </location>
</feature>
<feature type="compositionally biased region" description="Gly residues" evidence="2">
    <location>
        <begin position="1040"/>
        <end position="1052"/>
    </location>
</feature>
<accession>A0A7F5R3N0</accession>
<dbReference type="PANTHER" id="PTHR23184">
    <property type="entry name" value="TETRATRICOPEPTIDE REPEAT PROTEIN 14"/>
    <property type="match status" value="1"/>
</dbReference>
<sequence length="1231" mass="140937">MESLNSELLTQVLNYHGQQLQKIWEAERGEQDLLKHNVKDLNFQVYGHRQKYLSFQDRGKRLKLQQFIVKQSNLLYSHEALQRKQPSEETPVSEDLYAILPPFETFLNVDKQSRLKYFFEKVKIGDLILGTIVSKTQSGMMLKVLCTVSKGNSTRYVADINVKAFCSVANVIPAVDRKGVTRSYMMNDSVCCEVLEVIPDTDKMVCGMKGTTRQPNDPEFRPSLGLISTDDFPISYKKALEHKGESFDAVLEKSIGFNNPNNISFLSDLMGINSHISLLKGLQGRFPENEYAIELRQVQASKWAYRNVADGIDHFKAGRHTEAFQCLNKALTIDPKNVEGLVARGALYANSGNFQKAIEDFESALKLNPSHANARKYMGETLVALGRSYEEENKIDEARKAYQSCLSLIPYHEEAQNSLEFLKNKTQPKNLIEPGDLLLPSLGSNSAPKQDVNDALKQLLKTEEEEKKEKKKKKRSKKKKNRRRSSSSSSSSSSASNDSSSSSSSSSSDSSSTSGDSDFKKRKKHRSRSHRREKQNSLSPLSKRMAMMDPTHDTPASYQFNKPASNSFDFAFEQQQQQHHHHHQASSVAISESLLPPSSSKGSGQDDYESKIRAFLDHTKGDSDYEEKVRKFLEESHRWKKDKKGEDKKKKKKKDKKAKKESRKRKKEKKKRKHFDLSELEDIDNKKLRDVLKKELGIKDKRSKRHGINSDDEDYLLEKVGYSKRFLDSLPDLEELESKLNAYYALEKESKRSEMSESPKKSLIMDSPSPTREQKARQAVAEATASATASGAPTKWKMHISNVGGPSGGSRFKKKTERDEWADEQPPLPRMPPENKTNLPRAPEPPEQSPMKKNNYEFAAPPPEKNMSVRKAMAMKEQPLPPKKSPEIKKVKPMPPAPTPKPIVPPGPVVLDKFGNFRRLSPTRLQETGDDLPPLPPGAPPNRPRSASRSSRRSRSRSRGRRYSRSRSSSGSRSRSRSYRSRSRSYYSRSRSRSGSYYSRSRSRSRSYSVDRRRYRRGGGFRGGRYDNRGTYYKPRLPPRGGGGGNYRGGRGNYRDYRDNYRDFRGRGRYGNRPPRRPRGRFGRGGGYRDYRDRRYDRSRSRDRSRSYSGSRDRSRSGEPMKKVNEEKDKINKYIDNDNNEPARHDGPLSEGEDRDDYNNEKFVDRETFDGKWSEKGGENNEGRNSPDKEKEKDIPSETNLEEMDKFLDKAKREKKEEMLERNKEFLKAKS</sequence>
<dbReference type="PANTHER" id="PTHR23184:SF9">
    <property type="entry name" value="TETRATRICOPEPTIDE REPEAT PROTEIN 14"/>
    <property type="match status" value="1"/>
</dbReference>
<dbReference type="PROSITE" id="PS50293">
    <property type="entry name" value="TPR_REGION"/>
    <property type="match status" value="1"/>
</dbReference>
<dbReference type="PROSITE" id="PS50005">
    <property type="entry name" value="TPR"/>
    <property type="match status" value="3"/>
</dbReference>
<feature type="compositionally biased region" description="Basic residues" evidence="2">
    <location>
        <begin position="520"/>
        <end position="533"/>
    </location>
</feature>
<feature type="compositionally biased region" description="Low complexity" evidence="2">
    <location>
        <begin position="486"/>
        <end position="516"/>
    </location>
</feature>
<feature type="compositionally biased region" description="Low complexity" evidence="2">
    <location>
        <begin position="591"/>
        <end position="603"/>
    </location>
</feature>
<dbReference type="InterPro" id="IPR011990">
    <property type="entry name" value="TPR-like_helical_dom_sf"/>
</dbReference>
<dbReference type="KEGG" id="apln:108740702"/>
<feature type="compositionally biased region" description="Low complexity" evidence="2">
    <location>
        <begin position="984"/>
        <end position="1000"/>
    </location>
</feature>
<keyword evidence="3" id="KW-1185">Reference proteome</keyword>
<feature type="compositionally biased region" description="Basic residues" evidence="2">
    <location>
        <begin position="1067"/>
        <end position="1082"/>
    </location>
</feature>
<gene>
    <name evidence="4" type="primary">LOC108740702</name>
</gene>
<evidence type="ECO:0000256" key="2">
    <source>
        <dbReference type="SAM" id="MobiDB-lite"/>
    </source>
</evidence>
<feature type="compositionally biased region" description="Pro residues" evidence="2">
    <location>
        <begin position="933"/>
        <end position="943"/>
    </location>
</feature>
<feature type="compositionally biased region" description="Basic residues" evidence="2">
    <location>
        <begin position="950"/>
        <end position="965"/>
    </location>
</feature>
<reference evidence="4" key="1">
    <citation type="submission" date="2025-08" db="UniProtKB">
        <authorList>
            <consortium name="RefSeq"/>
        </authorList>
    </citation>
    <scope>IDENTIFICATION</scope>
    <source>
        <tissue evidence="4">Entire body</tissue>
    </source>
</reference>
<dbReference type="InterPro" id="IPR039190">
    <property type="entry name" value="TTC14"/>
</dbReference>
<evidence type="ECO:0000313" key="4">
    <source>
        <dbReference type="RefSeq" id="XP_025829849.1"/>
    </source>
</evidence>